<evidence type="ECO:0000313" key="3">
    <source>
        <dbReference type="Proteomes" id="UP001597546"/>
    </source>
</evidence>
<dbReference type="Proteomes" id="UP001597546">
    <property type="component" value="Unassembled WGS sequence"/>
</dbReference>
<accession>A0ABW5TR98</accession>
<dbReference type="EMBL" id="JBHULV010000025">
    <property type="protein sequence ID" value="MFD2731802.1"/>
    <property type="molecule type" value="Genomic_DNA"/>
</dbReference>
<organism evidence="2 3">
    <name type="scientific">Pedobacter alpinus</name>
    <dbReference type="NCBI Taxonomy" id="1590643"/>
    <lineage>
        <taxon>Bacteria</taxon>
        <taxon>Pseudomonadati</taxon>
        <taxon>Bacteroidota</taxon>
        <taxon>Sphingobacteriia</taxon>
        <taxon>Sphingobacteriales</taxon>
        <taxon>Sphingobacteriaceae</taxon>
        <taxon>Pedobacter</taxon>
    </lineage>
</organism>
<proteinExistence type="predicted"/>
<keyword evidence="3" id="KW-1185">Reference proteome</keyword>
<name>A0ABW5TR98_9SPHI</name>
<feature type="transmembrane region" description="Helical" evidence="1">
    <location>
        <begin position="53"/>
        <end position="72"/>
    </location>
</feature>
<keyword evidence="1" id="KW-1133">Transmembrane helix</keyword>
<keyword evidence="1" id="KW-0812">Transmembrane</keyword>
<comment type="caution">
    <text evidence="2">The sequence shown here is derived from an EMBL/GenBank/DDBJ whole genome shotgun (WGS) entry which is preliminary data.</text>
</comment>
<gene>
    <name evidence="2" type="ORF">ACFSSE_08790</name>
</gene>
<keyword evidence="1" id="KW-0472">Membrane</keyword>
<dbReference type="RefSeq" id="WP_379041953.1">
    <property type="nucleotide sequence ID" value="NZ_JBHSKW010000019.1"/>
</dbReference>
<evidence type="ECO:0000256" key="1">
    <source>
        <dbReference type="SAM" id="Phobius"/>
    </source>
</evidence>
<protein>
    <submittedName>
        <fullName evidence="2">Uncharacterized protein</fullName>
    </submittedName>
</protein>
<feature type="transmembrane region" description="Helical" evidence="1">
    <location>
        <begin position="21"/>
        <end position="41"/>
    </location>
</feature>
<evidence type="ECO:0000313" key="2">
    <source>
        <dbReference type="EMBL" id="MFD2731802.1"/>
    </source>
</evidence>
<sequence>MKKAIKGVSVKKRLSSPSPNFFNKIVNTGLIVGGIGTAILASPILLPTLLTTIAGYLVTAGLVASVVAAVTIEEKVFSNFYYYFKFERCFMSNLFFCC</sequence>
<reference evidence="3" key="1">
    <citation type="journal article" date="2019" name="Int. J. Syst. Evol. Microbiol.">
        <title>The Global Catalogue of Microorganisms (GCM) 10K type strain sequencing project: providing services to taxonomists for standard genome sequencing and annotation.</title>
        <authorList>
            <consortium name="The Broad Institute Genomics Platform"/>
            <consortium name="The Broad Institute Genome Sequencing Center for Infectious Disease"/>
            <person name="Wu L."/>
            <person name="Ma J."/>
        </authorList>
    </citation>
    <scope>NUCLEOTIDE SEQUENCE [LARGE SCALE GENOMIC DNA]</scope>
    <source>
        <strain evidence="3">KCTC 42456</strain>
    </source>
</reference>